<dbReference type="OrthoDB" id="10006996at2759"/>
<dbReference type="EMBL" id="BLKM01003121">
    <property type="protein sequence ID" value="GFG41078.1"/>
    <property type="molecule type" value="Genomic_DNA"/>
</dbReference>
<dbReference type="SMART" id="SM00060">
    <property type="entry name" value="FN3"/>
    <property type="match status" value="1"/>
</dbReference>
<evidence type="ECO:0000313" key="2">
    <source>
        <dbReference type="EMBL" id="GFG30429.1"/>
    </source>
</evidence>
<dbReference type="EMBL" id="BLKM01010488">
    <property type="protein sequence ID" value="GFG30429.1"/>
    <property type="molecule type" value="Genomic_DNA"/>
</dbReference>
<dbReference type="Gene3D" id="2.60.40.10">
    <property type="entry name" value="Immunoglobulins"/>
    <property type="match status" value="1"/>
</dbReference>
<accession>A0A6L2PD03</accession>
<feature type="non-terminal residue" evidence="2">
    <location>
        <position position="1"/>
    </location>
</feature>
<dbReference type="Proteomes" id="UP000502823">
    <property type="component" value="Unassembled WGS sequence"/>
</dbReference>
<dbReference type="InterPro" id="IPR003961">
    <property type="entry name" value="FN3_dom"/>
</dbReference>
<reference evidence="4" key="2">
    <citation type="submission" date="2020-01" db="EMBL/GenBank/DDBJ databases">
        <title>Draft genome sequence of the Termite Coptotermes fromosanus.</title>
        <authorList>
            <person name="Itakura S."/>
            <person name="Yosikawa Y."/>
            <person name="Umezawa K."/>
        </authorList>
    </citation>
    <scope>NUCLEOTIDE SEQUENCE [LARGE SCALE GENOMIC DNA]</scope>
</reference>
<dbReference type="InParanoid" id="A0A6L2PD03"/>
<dbReference type="PANTHER" id="PTHR23278:SF25">
    <property type="entry name" value="GH14967P"/>
    <property type="match status" value="1"/>
</dbReference>
<dbReference type="InterPro" id="IPR036116">
    <property type="entry name" value="FN3_sf"/>
</dbReference>
<gene>
    <name evidence="3" type="ORF">Cfor_08710</name>
    <name evidence="2" type="ORF">Cfor_08863</name>
</gene>
<evidence type="ECO:0000313" key="3">
    <source>
        <dbReference type="EMBL" id="GFG41078.1"/>
    </source>
</evidence>
<name>A0A6L2PD03_COPFO</name>
<comment type="caution">
    <text evidence="2">The sequence shown here is derived from an EMBL/GenBank/DDBJ whole genome shotgun (WGS) entry which is preliminary data.</text>
</comment>
<evidence type="ECO:0000313" key="4">
    <source>
        <dbReference type="Proteomes" id="UP000502823"/>
    </source>
</evidence>
<proteinExistence type="predicted"/>
<dbReference type="SUPFAM" id="SSF49265">
    <property type="entry name" value="Fibronectin type III"/>
    <property type="match status" value="1"/>
</dbReference>
<reference evidence="2" key="1">
    <citation type="journal article" date="2020" name="J. Asia-Pac. Entomol.">
        <title>Draft genome sequence of the termite, Coptotermes formosanus: Genetic insights into the pyruvate dehydrogenase complex of the termite.</title>
        <authorList>
            <person name="Itakura S."/>
            <person name="Yosikawa Y."/>
            <person name="Togami Y."/>
            <person name="Umezawa K."/>
        </authorList>
    </citation>
    <scope>NUCLEOTIDE SEQUENCE</scope>
    <source>
        <tissue evidence="2">Head</tissue>
    </source>
</reference>
<dbReference type="InterPro" id="IPR013783">
    <property type="entry name" value="Ig-like_fold"/>
</dbReference>
<sequence length="166" mass="18379">RPDQVYNCTVANTSMTSFSVHCTPGFNGGMEQSFLLEVRESQSQAVRYNVSSAVPRFSVTGLEPGSHYQACVYSFNSKGRSEPVVVQASTLRLPEKQLTSEKGGQTTNTSKVNILLKFESWIIIKDRILEKKRTVGTTLPSSKLHCIVPNGLPKFLKLSCAQTIHR</sequence>
<dbReference type="PROSITE" id="PS50853">
    <property type="entry name" value="FN3"/>
    <property type="match status" value="1"/>
</dbReference>
<dbReference type="PANTHER" id="PTHR23278">
    <property type="entry name" value="SIDESTEP PROTEIN"/>
    <property type="match status" value="1"/>
</dbReference>
<evidence type="ECO:0000259" key="1">
    <source>
        <dbReference type="PROSITE" id="PS50853"/>
    </source>
</evidence>
<protein>
    <recommendedName>
        <fullName evidence="1">Fibronectin type-III domain-containing protein</fullName>
    </recommendedName>
</protein>
<dbReference type="Pfam" id="PF00041">
    <property type="entry name" value="fn3"/>
    <property type="match status" value="1"/>
</dbReference>
<keyword evidence="4" id="KW-1185">Reference proteome</keyword>
<organism evidence="2 4">
    <name type="scientific">Coptotermes formosanus</name>
    <name type="common">Formosan subterranean termite</name>
    <dbReference type="NCBI Taxonomy" id="36987"/>
    <lineage>
        <taxon>Eukaryota</taxon>
        <taxon>Metazoa</taxon>
        <taxon>Ecdysozoa</taxon>
        <taxon>Arthropoda</taxon>
        <taxon>Hexapoda</taxon>
        <taxon>Insecta</taxon>
        <taxon>Pterygota</taxon>
        <taxon>Neoptera</taxon>
        <taxon>Polyneoptera</taxon>
        <taxon>Dictyoptera</taxon>
        <taxon>Blattodea</taxon>
        <taxon>Blattoidea</taxon>
        <taxon>Termitoidae</taxon>
        <taxon>Rhinotermitidae</taxon>
        <taxon>Coptotermes</taxon>
    </lineage>
</organism>
<dbReference type="AlphaFoldDB" id="A0A6L2PD03"/>
<feature type="domain" description="Fibronectin type-III" evidence="1">
    <location>
        <begin position="4"/>
        <end position="96"/>
    </location>
</feature>
<dbReference type="CDD" id="cd00063">
    <property type="entry name" value="FN3"/>
    <property type="match status" value="1"/>
</dbReference>